<dbReference type="SMART" id="SM00100">
    <property type="entry name" value="cNMP"/>
    <property type="match status" value="1"/>
</dbReference>
<feature type="domain" description="HTH crp-type" evidence="4">
    <location>
        <begin position="128"/>
        <end position="205"/>
    </location>
</feature>
<keyword evidence="2" id="KW-0238">DNA-binding</keyword>
<proteinExistence type="predicted"/>
<dbReference type="PROSITE" id="PS51063">
    <property type="entry name" value="HTH_CRP_2"/>
    <property type="match status" value="1"/>
</dbReference>
<dbReference type="PANTHER" id="PTHR24567:SF75">
    <property type="entry name" value="FUMARATE AND NITRATE REDUCTION REGULATORY PROTEIN"/>
    <property type="match status" value="1"/>
</dbReference>
<sequence length="213" mass="23681">MNASQLSELTRRSHRQVVEPGKTLLDAEQPTSTYSNVLAGVVKLSKMLPDGRQQIVGLQFAPDFVGRPFSPESSLKAEAVTSTVLCTFPRQLLERMISESPELEHKLYLQALDELDDARDLLLTLGRKTARERVATFLLMIARHSPHAEGSEDGGTGFELPLTRAEIADFLGLTIETVSRQLTKLKGSDVIRVEQNRRIRVPDMELLEAETGD</sequence>
<evidence type="ECO:0000256" key="2">
    <source>
        <dbReference type="ARBA" id="ARBA00023125"/>
    </source>
</evidence>
<dbReference type="InterPro" id="IPR036388">
    <property type="entry name" value="WH-like_DNA-bd_sf"/>
</dbReference>
<dbReference type="PANTHER" id="PTHR24567">
    <property type="entry name" value="CRP FAMILY TRANSCRIPTIONAL REGULATORY PROTEIN"/>
    <property type="match status" value="1"/>
</dbReference>
<gene>
    <name evidence="5" type="ORF">J2R99_002066</name>
</gene>
<dbReference type="PROSITE" id="PS00042">
    <property type="entry name" value="HTH_CRP_1"/>
    <property type="match status" value="1"/>
</dbReference>
<dbReference type="InterPro" id="IPR018490">
    <property type="entry name" value="cNMP-bd_dom_sf"/>
</dbReference>
<keyword evidence="6" id="KW-1185">Reference proteome</keyword>
<dbReference type="SUPFAM" id="SSF51206">
    <property type="entry name" value="cAMP-binding domain-like"/>
    <property type="match status" value="1"/>
</dbReference>
<evidence type="ECO:0000256" key="1">
    <source>
        <dbReference type="ARBA" id="ARBA00023015"/>
    </source>
</evidence>
<keyword evidence="1" id="KW-0805">Transcription regulation</keyword>
<dbReference type="InterPro" id="IPR018335">
    <property type="entry name" value="Tscrpt_reg_HTH_Crp-type_CS"/>
</dbReference>
<dbReference type="Pfam" id="PF00027">
    <property type="entry name" value="cNMP_binding"/>
    <property type="match status" value="1"/>
</dbReference>
<dbReference type="InterPro" id="IPR014710">
    <property type="entry name" value="RmlC-like_jellyroll"/>
</dbReference>
<evidence type="ECO:0000259" key="4">
    <source>
        <dbReference type="PROSITE" id="PS51063"/>
    </source>
</evidence>
<dbReference type="InterPro" id="IPR012318">
    <property type="entry name" value="HTH_CRP"/>
</dbReference>
<dbReference type="CDD" id="cd00038">
    <property type="entry name" value="CAP_ED"/>
    <property type="match status" value="1"/>
</dbReference>
<keyword evidence="3" id="KW-0804">Transcription</keyword>
<dbReference type="EMBL" id="JAUSUK010000002">
    <property type="protein sequence ID" value="MDQ0326197.1"/>
    <property type="molecule type" value="Genomic_DNA"/>
</dbReference>
<dbReference type="Pfam" id="PF13545">
    <property type="entry name" value="HTH_Crp_2"/>
    <property type="match status" value="1"/>
</dbReference>
<dbReference type="SMART" id="SM00419">
    <property type="entry name" value="HTH_CRP"/>
    <property type="match status" value="1"/>
</dbReference>
<comment type="caution">
    <text evidence="5">The sequence shown here is derived from an EMBL/GenBank/DDBJ whole genome shotgun (WGS) entry which is preliminary data.</text>
</comment>
<dbReference type="InterPro" id="IPR050397">
    <property type="entry name" value="Env_Response_Regulators"/>
</dbReference>
<dbReference type="Gene3D" id="1.10.10.10">
    <property type="entry name" value="Winged helix-like DNA-binding domain superfamily/Winged helix DNA-binding domain"/>
    <property type="match status" value="1"/>
</dbReference>
<evidence type="ECO:0000256" key="3">
    <source>
        <dbReference type="ARBA" id="ARBA00023163"/>
    </source>
</evidence>
<dbReference type="InterPro" id="IPR000595">
    <property type="entry name" value="cNMP-bd_dom"/>
</dbReference>
<dbReference type="InterPro" id="IPR036390">
    <property type="entry name" value="WH_DNA-bd_sf"/>
</dbReference>
<evidence type="ECO:0000313" key="6">
    <source>
        <dbReference type="Proteomes" id="UP001230253"/>
    </source>
</evidence>
<reference evidence="5 6" key="1">
    <citation type="submission" date="2023-07" db="EMBL/GenBank/DDBJ databases">
        <title>Genomic Encyclopedia of Type Strains, Phase IV (KMG-IV): sequencing the most valuable type-strain genomes for metagenomic binning, comparative biology and taxonomic classification.</title>
        <authorList>
            <person name="Goeker M."/>
        </authorList>
    </citation>
    <scope>NUCLEOTIDE SEQUENCE [LARGE SCALE GENOMIC DNA]</scope>
    <source>
        <strain evidence="5 6">DSM 11549</strain>
    </source>
</reference>
<dbReference type="CDD" id="cd00092">
    <property type="entry name" value="HTH_CRP"/>
    <property type="match status" value="1"/>
</dbReference>
<dbReference type="Gene3D" id="2.60.120.10">
    <property type="entry name" value="Jelly Rolls"/>
    <property type="match status" value="1"/>
</dbReference>
<dbReference type="PRINTS" id="PR00034">
    <property type="entry name" value="HTHCRP"/>
</dbReference>
<organism evidence="5 6">
    <name type="scientific">Rhodopseudomonas julia</name>
    <dbReference type="NCBI Taxonomy" id="200617"/>
    <lineage>
        <taxon>Bacteria</taxon>
        <taxon>Pseudomonadati</taxon>
        <taxon>Pseudomonadota</taxon>
        <taxon>Alphaproteobacteria</taxon>
        <taxon>Hyphomicrobiales</taxon>
        <taxon>Nitrobacteraceae</taxon>
        <taxon>Rhodopseudomonas</taxon>
    </lineage>
</organism>
<dbReference type="SUPFAM" id="SSF46785">
    <property type="entry name" value="Winged helix' DNA-binding domain"/>
    <property type="match status" value="1"/>
</dbReference>
<protein>
    <submittedName>
        <fullName evidence="5">CRP/FNR family transcriptional regulator</fullName>
    </submittedName>
</protein>
<evidence type="ECO:0000313" key="5">
    <source>
        <dbReference type="EMBL" id="MDQ0326197.1"/>
    </source>
</evidence>
<dbReference type="Proteomes" id="UP001230253">
    <property type="component" value="Unassembled WGS sequence"/>
</dbReference>
<name>A0ABU0CAT6_9BRAD</name>
<accession>A0ABU0CAT6</accession>
<dbReference type="RefSeq" id="WP_307154402.1">
    <property type="nucleotide sequence ID" value="NZ_JAUSUK010000002.1"/>
</dbReference>